<protein>
    <submittedName>
        <fullName evidence="1">Uncharacterized protein</fullName>
    </submittedName>
</protein>
<reference evidence="1 2" key="1">
    <citation type="submission" date="2016-11" db="EMBL/GenBank/DDBJ databases">
        <title>Complete genome sequence of Sulfitobacter sp. AM1-D1, a toxic bacteria associated with marine dinoflagellate Alexandrium minutum in East China Sea.</title>
        <authorList>
            <person name="Yang Q."/>
            <person name="Zhang X."/>
            <person name="Tian X."/>
        </authorList>
    </citation>
    <scope>NUCLEOTIDE SEQUENCE [LARGE SCALE GENOMIC DNA]</scope>
    <source>
        <strain evidence="1 2">AM1-D1</strain>
    </source>
</reference>
<sequence length="103" mass="11449">MTFHHALVQAAQRRHLADELRRITDADARHRRLTEVAIDTGGSIIDPTKQGRAGPVYAEISLLGLYHIGETMEEAMAEWIKAAQRCAPMNVSTPHLQESQTCS</sequence>
<dbReference type="Proteomes" id="UP000181897">
    <property type="component" value="Chromosome"/>
</dbReference>
<dbReference type="OrthoDB" id="7727012at2"/>
<dbReference type="EMBL" id="CP018076">
    <property type="protein sequence ID" value="APE43394.1"/>
    <property type="molecule type" value="Genomic_DNA"/>
</dbReference>
<keyword evidence="2" id="KW-1185">Reference proteome</keyword>
<dbReference type="AlphaFoldDB" id="A0A1J0WGF9"/>
<accession>A0A1J0WGF9</accession>
<dbReference type="STRING" id="1917485.BOO69_08180"/>
<dbReference type="RefSeq" id="WP_071971725.1">
    <property type="nucleotide sequence ID" value="NZ_CP018076.1"/>
</dbReference>
<evidence type="ECO:0000313" key="1">
    <source>
        <dbReference type="EMBL" id="APE43394.1"/>
    </source>
</evidence>
<organism evidence="1 2">
    <name type="scientific">Sulfitobacter alexandrii</name>
    <dbReference type="NCBI Taxonomy" id="1917485"/>
    <lineage>
        <taxon>Bacteria</taxon>
        <taxon>Pseudomonadati</taxon>
        <taxon>Pseudomonadota</taxon>
        <taxon>Alphaproteobacteria</taxon>
        <taxon>Rhodobacterales</taxon>
        <taxon>Roseobacteraceae</taxon>
        <taxon>Sulfitobacter</taxon>
    </lineage>
</organism>
<name>A0A1J0WGF9_9RHOB</name>
<dbReference type="KEGG" id="suam:BOO69_08180"/>
<evidence type="ECO:0000313" key="2">
    <source>
        <dbReference type="Proteomes" id="UP000181897"/>
    </source>
</evidence>
<proteinExistence type="predicted"/>
<gene>
    <name evidence="1" type="ORF">BOO69_08180</name>
</gene>